<dbReference type="EMBL" id="JAGKSQ010000010">
    <property type="protein sequence ID" value="MBP3953185.1"/>
    <property type="molecule type" value="Genomic_DNA"/>
</dbReference>
<evidence type="ECO:0000313" key="3">
    <source>
        <dbReference type="EMBL" id="MBP3953185.1"/>
    </source>
</evidence>
<feature type="compositionally biased region" description="Basic and acidic residues" evidence="1">
    <location>
        <begin position="1"/>
        <end position="12"/>
    </location>
</feature>
<gene>
    <name evidence="3" type="ORF">J7W16_18845</name>
</gene>
<name>A0A941APV4_9BACI</name>
<keyword evidence="2" id="KW-0472">Membrane</keyword>
<keyword evidence="2" id="KW-1133">Transmembrane helix</keyword>
<keyword evidence="3" id="KW-0804">Transcription</keyword>
<comment type="caution">
    <text evidence="3">The sequence shown here is derived from an EMBL/GenBank/DDBJ whole genome shotgun (WGS) entry which is preliminary data.</text>
</comment>
<dbReference type="AlphaFoldDB" id="A0A941APV4"/>
<reference evidence="3" key="1">
    <citation type="submission" date="2021-03" db="EMBL/GenBank/DDBJ databases">
        <title>Bacillus suaedae sp. nov., isolated from Suaeda aralocaspica.</title>
        <authorList>
            <person name="Lei R.F.R."/>
        </authorList>
    </citation>
    <scope>NUCLEOTIDE SEQUENCE</scope>
    <source>
        <strain evidence="3">YZJH907-2</strain>
    </source>
</reference>
<feature type="region of interest" description="Disordered" evidence="1">
    <location>
        <begin position="1"/>
        <end position="111"/>
    </location>
</feature>
<dbReference type="InterPro" id="IPR024596">
    <property type="entry name" value="RNApol_su_b/EpuA"/>
</dbReference>
<feature type="compositionally biased region" description="Acidic residues" evidence="1">
    <location>
        <begin position="54"/>
        <end position="67"/>
    </location>
</feature>
<dbReference type="Pfam" id="PF11772">
    <property type="entry name" value="EpuA"/>
    <property type="match status" value="1"/>
</dbReference>
<protein>
    <submittedName>
        <fullName evidence="3">DNA-directed RNA polymerase subunit beta</fullName>
    </submittedName>
</protein>
<proteinExistence type="predicted"/>
<accession>A0A941APV4</accession>
<evidence type="ECO:0000256" key="1">
    <source>
        <dbReference type="SAM" id="MobiDB-lite"/>
    </source>
</evidence>
<dbReference type="RefSeq" id="WP_210599040.1">
    <property type="nucleotide sequence ID" value="NZ_JAGKSQ010000010.1"/>
</dbReference>
<keyword evidence="2" id="KW-0812">Transmembrane</keyword>
<organism evidence="3 4">
    <name type="scientific">Halalkalibacter suaedae</name>
    <dbReference type="NCBI Taxonomy" id="2822140"/>
    <lineage>
        <taxon>Bacteria</taxon>
        <taxon>Bacillati</taxon>
        <taxon>Bacillota</taxon>
        <taxon>Bacilli</taxon>
        <taxon>Bacillales</taxon>
        <taxon>Bacillaceae</taxon>
        <taxon>Halalkalibacter</taxon>
    </lineage>
</organism>
<dbReference type="Proteomes" id="UP000678228">
    <property type="component" value="Unassembled WGS sequence"/>
</dbReference>
<evidence type="ECO:0000256" key="2">
    <source>
        <dbReference type="SAM" id="Phobius"/>
    </source>
</evidence>
<keyword evidence="3" id="KW-0240">DNA-directed RNA polymerase</keyword>
<feature type="compositionally biased region" description="Polar residues" evidence="1">
    <location>
        <begin position="18"/>
        <end position="28"/>
    </location>
</feature>
<sequence>MTEKEAKNKQLNEIEDLNATSTNDQDTVAKNLDAPANKSVADTIIDDETKVDSDSDVVEEPSYDDDSDSKSVAELENESEDQQVTNDKQESKLAEDEEQETETEKREARRKRRRRPRLRIIPIWLRLLISIVLIGGSLILGLMVGFGVIGDGENPSDILDPDIWYRMIDIIRGR</sequence>
<keyword evidence="4" id="KW-1185">Reference proteome</keyword>
<feature type="transmembrane region" description="Helical" evidence="2">
    <location>
        <begin position="123"/>
        <end position="149"/>
    </location>
</feature>
<evidence type="ECO:0000313" key="4">
    <source>
        <dbReference type="Proteomes" id="UP000678228"/>
    </source>
</evidence>
<dbReference type="GO" id="GO:0000428">
    <property type="term" value="C:DNA-directed RNA polymerase complex"/>
    <property type="evidence" value="ECO:0007669"/>
    <property type="project" value="UniProtKB-KW"/>
</dbReference>